<dbReference type="GeneID" id="76461710"/>
<dbReference type="Pfam" id="PF00126">
    <property type="entry name" value="HTH_1"/>
    <property type="match status" value="1"/>
</dbReference>
<organism evidence="6 7">
    <name type="scientific">Verminephrobacter eiseniae (strain EF01-2)</name>
    <dbReference type="NCBI Taxonomy" id="391735"/>
    <lineage>
        <taxon>Bacteria</taxon>
        <taxon>Pseudomonadati</taxon>
        <taxon>Pseudomonadota</taxon>
        <taxon>Betaproteobacteria</taxon>
        <taxon>Burkholderiales</taxon>
        <taxon>Comamonadaceae</taxon>
        <taxon>Verminephrobacter</taxon>
    </lineage>
</organism>
<keyword evidence="4" id="KW-0804">Transcription</keyword>
<evidence type="ECO:0000313" key="7">
    <source>
        <dbReference type="Proteomes" id="UP000000374"/>
    </source>
</evidence>
<dbReference type="KEGG" id="vei:Veis_3262"/>
<dbReference type="Gene3D" id="1.10.10.10">
    <property type="entry name" value="Winged helix-like DNA-binding domain superfamily/Winged helix DNA-binding domain"/>
    <property type="match status" value="1"/>
</dbReference>
<dbReference type="InterPro" id="IPR037402">
    <property type="entry name" value="YidZ_PBP2"/>
</dbReference>
<dbReference type="eggNOG" id="COG0583">
    <property type="taxonomic scope" value="Bacteria"/>
</dbReference>
<keyword evidence="7" id="KW-1185">Reference proteome</keyword>
<proteinExistence type="inferred from homology"/>
<evidence type="ECO:0000256" key="3">
    <source>
        <dbReference type="ARBA" id="ARBA00023125"/>
    </source>
</evidence>
<dbReference type="EMBL" id="CP000542">
    <property type="protein sequence ID" value="ABM58992.1"/>
    <property type="molecule type" value="Genomic_DNA"/>
</dbReference>
<dbReference type="InterPro" id="IPR000847">
    <property type="entry name" value="LysR_HTH_N"/>
</dbReference>
<dbReference type="PRINTS" id="PR00039">
    <property type="entry name" value="HTHLYSR"/>
</dbReference>
<protein>
    <submittedName>
        <fullName evidence="6">Transcriptional regulator, LysR family</fullName>
    </submittedName>
</protein>
<feature type="domain" description="HTH lysR-type" evidence="5">
    <location>
        <begin position="6"/>
        <end position="63"/>
    </location>
</feature>
<dbReference type="SUPFAM" id="SSF53850">
    <property type="entry name" value="Periplasmic binding protein-like II"/>
    <property type="match status" value="1"/>
</dbReference>
<keyword evidence="3" id="KW-0238">DNA-binding</keyword>
<evidence type="ECO:0000256" key="1">
    <source>
        <dbReference type="ARBA" id="ARBA00009437"/>
    </source>
</evidence>
<dbReference type="InterPro" id="IPR050389">
    <property type="entry name" value="LysR-type_TF"/>
</dbReference>
<comment type="similarity">
    <text evidence="1">Belongs to the LysR transcriptional regulatory family.</text>
</comment>
<dbReference type="AlphaFoldDB" id="A1WMY5"/>
<keyword evidence="2" id="KW-0805">Transcription regulation</keyword>
<dbReference type="Gene3D" id="3.40.190.10">
    <property type="entry name" value="Periplasmic binding protein-like II"/>
    <property type="match status" value="2"/>
</dbReference>
<gene>
    <name evidence="6" type="ordered locus">Veis_3262</name>
</gene>
<dbReference type="GO" id="GO:0003677">
    <property type="term" value="F:DNA binding"/>
    <property type="evidence" value="ECO:0007669"/>
    <property type="project" value="UniProtKB-KW"/>
</dbReference>
<evidence type="ECO:0000256" key="2">
    <source>
        <dbReference type="ARBA" id="ARBA00023015"/>
    </source>
</evidence>
<dbReference type="InterPro" id="IPR036388">
    <property type="entry name" value="WH-like_DNA-bd_sf"/>
</dbReference>
<evidence type="ECO:0000313" key="6">
    <source>
        <dbReference type="EMBL" id="ABM58992.1"/>
    </source>
</evidence>
<evidence type="ECO:0000259" key="5">
    <source>
        <dbReference type="PROSITE" id="PS50931"/>
    </source>
</evidence>
<dbReference type="HOGENOM" id="CLU_039613_39_0_4"/>
<dbReference type="CDD" id="cd08417">
    <property type="entry name" value="PBP2_Nitroaromatics_like"/>
    <property type="match status" value="1"/>
</dbReference>
<dbReference type="PANTHER" id="PTHR30118">
    <property type="entry name" value="HTH-TYPE TRANSCRIPTIONAL REGULATOR LEUO-RELATED"/>
    <property type="match status" value="1"/>
</dbReference>
<dbReference type="RefSeq" id="WP_011810984.1">
    <property type="nucleotide sequence ID" value="NC_008786.1"/>
</dbReference>
<dbReference type="GO" id="GO:0003700">
    <property type="term" value="F:DNA-binding transcription factor activity"/>
    <property type="evidence" value="ECO:0007669"/>
    <property type="project" value="InterPro"/>
</dbReference>
<sequence>MGLRQIDLNLLVTFQALVEERNVSRAAERLALSQSAVSHALKRLRNTFQDELLVRGPRGMEPTPRAVTLAIAVKSGLATIETAVDEKRSFDPATCHSTYYLSVTEYVRPFIMAHMCAYVREAAPHVRLVFESPDEHQVGSAVAYEGLQIRLADLPVNGPMESMRLFDDTFAVAMRREHPFAEQELTLEKYLQLAHIKVTGVGSSAIDRALTARSLVRDVVVKMPNWLEALEVVECTDLVVAMPNHWTRLGRLPRCCITRPLPLALQMPIDAAWHPRNSSDPAHVWLRETVRQAFAARHDRHTAS</sequence>
<dbReference type="PROSITE" id="PS50931">
    <property type="entry name" value="HTH_LYSR"/>
    <property type="match status" value="1"/>
</dbReference>
<dbReference type="InterPro" id="IPR005119">
    <property type="entry name" value="LysR_subst-bd"/>
</dbReference>
<name>A1WMY5_VEREI</name>
<dbReference type="InterPro" id="IPR036390">
    <property type="entry name" value="WH_DNA-bd_sf"/>
</dbReference>
<dbReference type="Pfam" id="PF03466">
    <property type="entry name" value="LysR_substrate"/>
    <property type="match status" value="1"/>
</dbReference>
<dbReference type="PANTHER" id="PTHR30118:SF15">
    <property type="entry name" value="TRANSCRIPTIONAL REGULATORY PROTEIN"/>
    <property type="match status" value="1"/>
</dbReference>
<dbReference type="SUPFAM" id="SSF46785">
    <property type="entry name" value="Winged helix' DNA-binding domain"/>
    <property type="match status" value="1"/>
</dbReference>
<dbReference type="Proteomes" id="UP000000374">
    <property type="component" value="Chromosome"/>
</dbReference>
<accession>A1WMY5</accession>
<reference evidence="7" key="1">
    <citation type="submission" date="2006-12" db="EMBL/GenBank/DDBJ databases">
        <title>Complete sequence of chromosome 1 of Verminephrobacter eiseniae EF01-2.</title>
        <authorList>
            <person name="Copeland A."/>
            <person name="Lucas S."/>
            <person name="Lapidus A."/>
            <person name="Barry K."/>
            <person name="Detter J.C."/>
            <person name="Glavina del Rio T."/>
            <person name="Dalin E."/>
            <person name="Tice H."/>
            <person name="Pitluck S."/>
            <person name="Chertkov O."/>
            <person name="Brettin T."/>
            <person name="Bruce D."/>
            <person name="Han C."/>
            <person name="Tapia R."/>
            <person name="Gilna P."/>
            <person name="Schmutz J."/>
            <person name="Larimer F."/>
            <person name="Land M."/>
            <person name="Hauser L."/>
            <person name="Kyrpides N."/>
            <person name="Kim E."/>
            <person name="Stahl D."/>
            <person name="Richardson P."/>
        </authorList>
    </citation>
    <scope>NUCLEOTIDE SEQUENCE [LARGE SCALE GENOMIC DNA]</scope>
    <source>
        <strain evidence="7">EF01-2</strain>
    </source>
</reference>
<evidence type="ECO:0000256" key="4">
    <source>
        <dbReference type="ARBA" id="ARBA00023163"/>
    </source>
</evidence>